<comment type="caution">
    <text evidence="3">The sequence shown here is derived from an EMBL/GenBank/DDBJ whole genome shotgun (WGS) entry which is preliminary data.</text>
</comment>
<dbReference type="GO" id="GO:0003824">
    <property type="term" value="F:catalytic activity"/>
    <property type="evidence" value="ECO:0007669"/>
    <property type="project" value="InterPro"/>
</dbReference>
<accession>A0A841AKR4</accession>
<evidence type="ECO:0000259" key="2">
    <source>
        <dbReference type="PROSITE" id="PS51340"/>
    </source>
</evidence>
<dbReference type="RefSeq" id="WP_343061847.1">
    <property type="nucleotide sequence ID" value="NZ_JACHMJ010000001.1"/>
</dbReference>
<evidence type="ECO:0000313" key="3">
    <source>
        <dbReference type="EMBL" id="MBB5842243.1"/>
    </source>
</evidence>
<name>A0A841AKR4_9MICO</name>
<dbReference type="GO" id="GO:0030151">
    <property type="term" value="F:molybdenum ion binding"/>
    <property type="evidence" value="ECO:0007669"/>
    <property type="project" value="InterPro"/>
</dbReference>
<gene>
    <name evidence="3" type="ORF">HD599_000566</name>
</gene>
<reference evidence="3 4" key="1">
    <citation type="submission" date="2020-08" db="EMBL/GenBank/DDBJ databases">
        <title>Sequencing the genomes of 1000 actinobacteria strains.</title>
        <authorList>
            <person name="Klenk H.-P."/>
        </authorList>
    </citation>
    <scope>NUCLEOTIDE SEQUENCE [LARGE SCALE GENOMIC DNA]</scope>
    <source>
        <strain evidence="3 4">DSM 105784</strain>
    </source>
</reference>
<feature type="region of interest" description="Disordered" evidence="1">
    <location>
        <begin position="17"/>
        <end position="37"/>
    </location>
</feature>
<dbReference type="Proteomes" id="UP000536685">
    <property type="component" value="Unassembled WGS sequence"/>
</dbReference>
<evidence type="ECO:0000256" key="1">
    <source>
        <dbReference type="SAM" id="MobiDB-lite"/>
    </source>
</evidence>
<dbReference type="Gene3D" id="2.40.33.20">
    <property type="entry name" value="PK beta-barrel domain-like"/>
    <property type="match status" value="1"/>
</dbReference>
<dbReference type="PROSITE" id="PS51340">
    <property type="entry name" value="MOSC"/>
    <property type="match status" value="1"/>
</dbReference>
<keyword evidence="4" id="KW-1185">Reference proteome</keyword>
<dbReference type="EMBL" id="JACHMJ010000001">
    <property type="protein sequence ID" value="MBB5842243.1"/>
    <property type="molecule type" value="Genomic_DNA"/>
</dbReference>
<dbReference type="AlphaFoldDB" id="A0A841AKR4"/>
<dbReference type="InterPro" id="IPR005302">
    <property type="entry name" value="MoCF_Sase_C"/>
</dbReference>
<evidence type="ECO:0000313" key="4">
    <source>
        <dbReference type="Proteomes" id="UP000536685"/>
    </source>
</evidence>
<dbReference type="SUPFAM" id="SSF50800">
    <property type="entry name" value="PK beta-barrel domain-like"/>
    <property type="match status" value="1"/>
</dbReference>
<organism evidence="3 4">
    <name type="scientific">Conyzicola lurida</name>
    <dbReference type="NCBI Taxonomy" id="1172621"/>
    <lineage>
        <taxon>Bacteria</taxon>
        <taxon>Bacillati</taxon>
        <taxon>Actinomycetota</taxon>
        <taxon>Actinomycetes</taxon>
        <taxon>Micrococcales</taxon>
        <taxon>Microbacteriaceae</taxon>
        <taxon>Conyzicola</taxon>
    </lineage>
</organism>
<protein>
    <recommendedName>
        <fullName evidence="2">MOSC domain-containing protein</fullName>
    </recommendedName>
</protein>
<feature type="domain" description="MOSC" evidence="2">
    <location>
        <begin position="28"/>
        <end position="168"/>
    </location>
</feature>
<proteinExistence type="predicted"/>
<dbReference type="GO" id="GO:0030170">
    <property type="term" value="F:pyridoxal phosphate binding"/>
    <property type="evidence" value="ECO:0007669"/>
    <property type="project" value="InterPro"/>
</dbReference>
<sequence>MRSFPVTIELLLASPRSRYEGRPGDGPLPADGPETPSSIEIRAGLGVVGDRYYAKPAHRAASVTLMAMESLDYVTAALSLDQTPDAAATRRNIMLRGFPVDELRGASFSLDSGDGPVRFRGNRPANPCAWMDVVLADGAFRALRGRGGMRCEPLTSGRLSLGPATLALEG</sequence>
<dbReference type="InterPro" id="IPR011037">
    <property type="entry name" value="Pyrv_Knase-like_insert_dom_sf"/>
</dbReference>